<accession>A0A974DS79</accession>
<dbReference type="FunFam" id="2.60.40.10:FF:001031">
    <property type="entry name" value="Vascular endothelial growth factor receptor 1"/>
    <property type="match status" value="1"/>
</dbReference>
<proteinExistence type="predicted"/>
<feature type="domain" description="Ig-like" evidence="6">
    <location>
        <begin position="31"/>
        <end position="118"/>
    </location>
</feature>
<dbReference type="InterPro" id="IPR013151">
    <property type="entry name" value="Immunoglobulin_dom"/>
</dbReference>
<evidence type="ECO:0000256" key="2">
    <source>
        <dbReference type="ARBA" id="ARBA00019671"/>
    </source>
</evidence>
<evidence type="ECO:0000256" key="5">
    <source>
        <dbReference type="SAM" id="SignalP"/>
    </source>
</evidence>
<feature type="region of interest" description="Disordered" evidence="4">
    <location>
        <begin position="657"/>
        <end position="687"/>
    </location>
</feature>
<feature type="domain" description="Ig-like" evidence="6">
    <location>
        <begin position="328"/>
        <end position="401"/>
    </location>
</feature>
<dbReference type="SUPFAM" id="SSF48726">
    <property type="entry name" value="Immunoglobulin"/>
    <property type="match status" value="6"/>
</dbReference>
<dbReference type="InterPro" id="IPR042495">
    <property type="entry name" value="PDGFRL"/>
</dbReference>
<dbReference type="Pfam" id="PF22971">
    <property type="entry name" value="Ig_VEGFR-1-like_5th"/>
    <property type="match status" value="1"/>
</dbReference>
<dbReference type="Gene3D" id="2.60.40.10">
    <property type="entry name" value="Immunoglobulins"/>
    <property type="match status" value="6"/>
</dbReference>
<dbReference type="OMA" id="ERREIMY"/>
<dbReference type="PANTHER" id="PTHR15360:SF5">
    <property type="entry name" value="PLATELET-DERIVED GROWTH FACTOR RECEPTOR-LIKE PROTEIN"/>
    <property type="match status" value="1"/>
</dbReference>
<dbReference type="FunFam" id="2.60.40.10:FF:000247">
    <property type="entry name" value="Vascular endothelial growth factor receptor 3"/>
    <property type="match status" value="1"/>
</dbReference>
<evidence type="ECO:0000256" key="4">
    <source>
        <dbReference type="SAM" id="MobiDB-lite"/>
    </source>
</evidence>
<dbReference type="CDD" id="cd00096">
    <property type="entry name" value="Ig"/>
    <property type="match status" value="1"/>
</dbReference>
<dbReference type="SMART" id="SM00409">
    <property type="entry name" value="IG"/>
    <property type="match status" value="6"/>
</dbReference>
<dbReference type="Pfam" id="PF00047">
    <property type="entry name" value="ig"/>
    <property type="match status" value="1"/>
</dbReference>
<dbReference type="AlphaFoldDB" id="A0A974DS79"/>
<feature type="chain" id="PRO_5037685862" description="Platelet-derived growth factor receptor-like protein" evidence="5">
    <location>
        <begin position="26"/>
        <end position="687"/>
    </location>
</feature>
<comment type="subunit">
    <text evidence="1">Forms a complex composed of PDGFRL, TNK2 and GRB2.</text>
</comment>
<evidence type="ECO:0000313" key="7">
    <source>
        <dbReference type="EMBL" id="OCT96066.1"/>
    </source>
</evidence>
<organism evidence="7 8">
    <name type="scientific">Xenopus laevis</name>
    <name type="common">African clawed frog</name>
    <dbReference type="NCBI Taxonomy" id="8355"/>
    <lineage>
        <taxon>Eukaryota</taxon>
        <taxon>Metazoa</taxon>
        <taxon>Chordata</taxon>
        <taxon>Craniata</taxon>
        <taxon>Vertebrata</taxon>
        <taxon>Euteleostomi</taxon>
        <taxon>Amphibia</taxon>
        <taxon>Batrachia</taxon>
        <taxon>Anura</taxon>
        <taxon>Pipoidea</taxon>
        <taxon>Pipidae</taxon>
        <taxon>Xenopodinae</taxon>
        <taxon>Xenopus</taxon>
        <taxon>Xenopus</taxon>
    </lineage>
</organism>
<dbReference type="GO" id="GO:0005524">
    <property type="term" value="F:ATP binding"/>
    <property type="evidence" value="ECO:0007669"/>
    <property type="project" value="InterPro"/>
</dbReference>
<dbReference type="InterPro" id="IPR036179">
    <property type="entry name" value="Ig-like_dom_sf"/>
</dbReference>
<feature type="signal peptide" evidence="5">
    <location>
        <begin position="1"/>
        <end position="25"/>
    </location>
</feature>
<dbReference type="InterPro" id="IPR009135">
    <property type="entry name" value="VEGFR1_rcpt"/>
</dbReference>
<evidence type="ECO:0000313" key="8">
    <source>
        <dbReference type="Proteomes" id="UP000694892"/>
    </source>
</evidence>
<dbReference type="GO" id="GO:0005886">
    <property type="term" value="C:plasma membrane"/>
    <property type="evidence" value="ECO:0007669"/>
    <property type="project" value="InterPro"/>
</dbReference>
<gene>
    <name evidence="7" type="ORF">XELAEV_18013748mg</name>
</gene>
<dbReference type="Pfam" id="PF21339">
    <property type="entry name" value="VEGFR-1-like_Ig-like"/>
    <property type="match status" value="1"/>
</dbReference>
<feature type="domain" description="Ig-like" evidence="6">
    <location>
        <begin position="217"/>
        <end position="323"/>
    </location>
</feature>
<feature type="domain" description="Ig-like" evidence="6">
    <location>
        <begin position="425"/>
        <end position="553"/>
    </location>
</feature>
<dbReference type="PRINTS" id="PR01832">
    <property type="entry name" value="VEGFRECEPTOR"/>
</dbReference>
<keyword evidence="5" id="KW-0732">Signal</keyword>
<dbReference type="InterPro" id="IPR003598">
    <property type="entry name" value="Ig_sub2"/>
</dbReference>
<name>A0A974DS79_XENLA</name>
<dbReference type="KEGG" id="xla:373789"/>
<evidence type="ECO:0000256" key="1">
    <source>
        <dbReference type="ARBA" id="ARBA00011360"/>
    </source>
</evidence>
<dbReference type="InterPro" id="IPR003599">
    <property type="entry name" value="Ig_sub"/>
</dbReference>
<evidence type="ECO:0000259" key="6">
    <source>
        <dbReference type="PROSITE" id="PS50835"/>
    </source>
</evidence>
<dbReference type="PROSITE" id="PS50835">
    <property type="entry name" value="IG_LIKE"/>
    <property type="match status" value="5"/>
</dbReference>
<dbReference type="Pfam" id="PF07679">
    <property type="entry name" value="I-set"/>
    <property type="match status" value="1"/>
</dbReference>
<dbReference type="GO" id="GO:0048010">
    <property type="term" value="P:vascular endothelial growth factor receptor signaling pathway"/>
    <property type="evidence" value="ECO:0007669"/>
    <property type="project" value="InterPro"/>
</dbReference>
<dbReference type="SMART" id="SM00408">
    <property type="entry name" value="IGc2"/>
    <property type="match status" value="5"/>
</dbReference>
<dbReference type="InterPro" id="IPR007110">
    <property type="entry name" value="Ig-like_dom"/>
</dbReference>
<dbReference type="InterPro" id="IPR055229">
    <property type="entry name" value="VEGFR1-3_5th"/>
</dbReference>
<dbReference type="PRINTS" id="PR01833">
    <property type="entry name" value="VEGFRECEPTR1"/>
</dbReference>
<dbReference type="InterPro" id="IPR013098">
    <property type="entry name" value="Ig_I-set"/>
</dbReference>
<sequence>MLSCATVVMLCLLLGFLLLTGHSDCSKLKSPKLNIKEKELVIEAGQPIHLTCSSHRSHFWTFPDNLNKESNRTNITNNACEGHLRTRCSSLTVLKAQPSDTGFYNCTVAMKNGNTSISVYIFVADANIPFVETHTEIPEVVHVTDGEELLIPCRVTSPNITVTFKPYGKLPFPVDQKNIIWNNKRGIIIPNPTFQFYDLLICEATLNGIVHRTIYLPNKQSSKIHSVKLDAQDSIHLLSGERLRIQCSVKTDLNARAEIEWKYPRTKFYRMASTVRRMDASNPKVLMFYSTLFIHDVRKIDDGEYTCTAKNGPSTSSVNTTVHIHAKPFINVKPRTQGVLEASAGQKSYHILVKVRAFPDPEVIWLKDGFPALEECTRYRNSDKYSLTIKDVTEEDAGKYTIVLKLKQWNLTKNLTLPLVVNVRPQIYENAVSMQEPVLYPLGSKQSLTCTVFGIPPPTITWHWRPCPDKKLKTRCDFHIDSGRHSVPLLVGHNSSSLGNTIQSIRERTQMIEGKIKTVGTIIVDNSKASGVYTCMAANKLGSERREIMYYVTDIPNGFQISLNKVPAEGDNFMLTCSVSKFMYTDITWILFRTVGNRTIHHSISKQRNSTMTAHSLTLTAVIRNANMADSGVYACRAKNLYTGKFHLQRKEINITGGHNSKKTVVSRTSKLKRRKRNSTTQSLVTH</sequence>
<dbReference type="EMBL" id="CM004468">
    <property type="protein sequence ID" value="OCT96066.1"/>
    <property type="molecule type" value="Genomic_DNA"/>
</dbReference>
<reference evidence="8" key="1">
    <citation type="journal article" date="2016" name="Nature">
        <title>Genome evolution in the allotetraploid frog Xenopus laevis.</title>
        <authorList>
            <person name="Session A.M."/>
            <person name="Uno Y."/>
            <person name="Kwon T."/>
            <person name="Chapman J.A."/>
            <person name="Toyoda A."/>
            <person name="Takahashi S."/>
            <person name="Fukui A."/>
            <person name="Hikosaka A."/>
            <person name="Suzuki A."/>
            <person name="Kondo M."/>
            <person name="van Heeringen S.J."/>
            <person name="Quigley I."/>
            <person name="Heinz S."/>
            <person name="Ogino H."/>
            <person name="Ochi H."/>
            <person name="Hellsten U."/>
            <person name="Lyons J.B."/>
            <person name="Simakov O."/>
            <person name="Putnam N."/>
            <person name="Stites J."/>
            <person name="Kuroki Y."/>
            <person name="Tanaka T."/>
            <person name="Michiue T."/>
            <person name="Watanabe M."/>
            <person name="Bogdanovic O."/>
            <person name="Lister R."/>
            <person name="Georgiou G."/>
            <person name="Paranjpe S.S."/>
            <person name="van Kruijsbergen I."/>
            <person name="Shu S."/>
            <person name="Carlson J."/>
            <person name="Kinoshita T."/>
            <person name="Ohta Y."/>
            <person name="Mawaribuchi S."/>
            <person name="Jenkins J."/>
            <person name="Grimwood J."/>
            <person name="Schmutz J."/>
            <person name="Mitros T."/>
            <person name="Mozaffari S.V."/>
            <person name="Suzuki Y."/>
            <person name="Haramoto Y."/>
            <person name="Yamamoto T.S."/>
            <person name="Takagi C."/>
            <person name="Heald R."/>
            <person name="Miller K."/>
            <person name="Haudenschild C."/>
            <person name="Kitzman J."/>
            <person name="Nakayama T."/>
            <person name="Izutsu Y."/>
            <person name="Robert J."/>
            <person name="Fortriede J."/>
            <person name="Burns K."/>
            <person name="Lotay V."/>
            <person name="Karimi K."/>
            <person name="Yasuoka Y."/>
            <person name="Dichmann D.S."/>
            <person name="Flajnik M.F."/>
            <person name="Houston D.W."/>
            <person name="Shendure J."/>
            <person name="DuPasquier L."/>
            <person name="Vize P.D."/>
            <person name="Zorn A.M."/>
            <person name="Ito M."/>
            <person name="Marcotte E.M."/>
            <person name="Wallingford J.B."/>
            <person name="Ito Y."/>
            <person name="Asashima M."/>
            <person name="Ueno N."/>
            <person name="Matsuda Y."/>
            <person name="Veenstra G.J."/>
            <person name="Fujiyama A."/>
            <person name="Harland R.M."/>
            <person name="Taira M."/>
            <person name="Rokhsar D.S."/>
        </authorList>
    </citation>
    <scope>NUCLEOTIDE SEQUENCE [LARGE SCALE GENOMIC DNA]</scope>
    <source>
        <strain evidence="8">J</strain>
    </source>
</reference>
<dbReference type="InterPro" id="IPR013783">
    <property type="entry name" value="Ig-like_fold"/>
</dbReference>
<dbReference type="Proteomes" id="UP000694892">
    <property type="component" value="Chromosome 2L"/>
</dbReference>
<protein>
    <recommendedName>
        <fullName evidence="2">Platelet-derived growth factor receptor-like protein</fullName>
    </recommendedName>
</protein>
<dbReference type="FunFam" id="2.60.40.10:FF:000606">
    <property type="entry name" value="Vascular endothelial growth factor receptor 1"/>
    <property type="match status" value="1"/>
</dbReference>
<dbReference type="OrthoDB" id="10059496at2759"/>
<keyword evidence="3" id="KW-0393">Immunoglobulin domain</keyword>
<dbReference type="GO" id="GO:0005021">
    <property type="term" value="F:vascular endothelial growth factor receptor activity"/>
    <property type="evidence" value="ECO:0007669"/>
    <property type="project" value="InterPro"/>
</dbReference>
<dbReference type="PANTHER" id="PTHR15360">
    <property type="entry name" value="PLATELET-DERIVED GROWTH FACTOR RECEPTOR LIKE"/>
    <property type="match status" value="1"/>
</dbReference>
<feature type="compositionally biased region" description="Polar residues" evidence="4">
    <location>
        <begin position="657"/>
        <end position="669"/>
    </location>
</feature>
<feature type="domain" description="Ig-like" evidence="6">
    <location>
        <begin position="556"/>
        <end position="654"/>
    </location>
</feature>
<dbReference type="Pfam" id="PF13927">
    <property type="entry name" value="Ig_3"/>
    <property type="match status" value="2"/>
</dbReference>
<evidence type="ECO:0000256" key="3">
    <source>
        <dbReference type="ARBA" id="ARBA00023319"/>
    </source>
</evidence>